<gene>
    <name evidence="4" type="ORF">ETD83_33175</name>
</gene>
<reference evidence="4 5" key="1">
    <citation type="submission" date="2019-05" db="EMBL/GenBank/DDBJ databases">
        <title>Draft genome sequence of Actinomadura sp. 14C53.</title>
        <authorList>
            <person name="Saricaoglu S."/>
            <person name="Isik K."/>
        </authorList>
    </citation>
    <scope>NUCLEOTIDE SEQUENCE [LARGE SCALE GENOMIC DNA]</scope>
    <source>
        <strain evidence="4 5">14C53</strain>
    </source>
</reference>
<dbReference type="GO" id="GO:0016787">
    <property type="term" value="F:hydrolase activity"/>
    <property type="evidence" value="ECO:0007669"/>
    <property type="project" value="UniProtKB-KW"/>
</dbReference>
<keyword evidence="2 4" id="KW-0378">Hydrolase</keyword>
<evidence type="ECO:0000313" key="5">
    <source>
        <dbReference type="Proteomes" id="UP000309174"/>
    </source>
</evidence>
<dbReference type="InterPro" id="IPR050300">
    <property type="entry name" value="GDXG_lipolytic_enzyme"/>
</dbReference>
<dbReference type="InterPro" id="IPR013094">
    <property type="entry name" value="AB_hydrolase_3"/>
</dbReference>
<dbReference type="InterPro" id="IPR029058">
    <property type="entry name" value="AB_hydrolase_fold"/>
</dbReference>
<dbReference type="SUPFAM" id="SSF53474">
    <property type="entry name" value="alpha/beta-Hydrolases"/>
    <property type="match status" value="1"/>
</dbReference>
<protein>
    <submittedName>
        <fullName evidence="4">Alpha/beta hydrolase</fullName>
    </submittedName>
</protein>
<dbReference type="InterPro" id="IPR002168">
    <property type="entry name" value="Lipase_GDXG_HIS_AS"/>
</dbReference>
<sequence length="322" mass="33698">MDEWLRQRVQAPTAADTSVEGFRIHLRAGNELALGRLPDPPVAAAERDVVLETSGGPVPARVIEPATRLTDATIVFFHGGGWVAGDEHTHVQYSRRLAVETGSTVVGVGYRLAPEHPFPAAFDDCLAATLHVAGATPGRTAVAGDSAGGQLAASVAIACRDRGIPLAAQLLISPVTDVTGGYADPHVNARHPSRADRADGYGLTLAAMRWFAEQYVPSGPGEDWRVSPLRASDLTGVAPAAVHTAGFDPLRDEGNAYATALQAAGVPVIHREWPTLNHSYFALGGVTTTAEHAAQQAATDLRTLLTTPQPPTATPASHTTTT</sequence>
<dbReference type="PROSITE" id="PS01173">
    <property type="entry name" value="LIPASE_GDXG_HIS"/>
    <property type="match status" value="1"/>
</dbReference>
<dbReference type="AlphaFoldDB" id="A0A5C4J2R7"/>
<evidence type="ECO:0000256" key="2">
    <source>
        <dbReference type="ARBA" id="ARBA00022801"/>
    </source>
</evidence>
<dbReference type="EMBL" id="VCKW01000248">
    <property type="protein sequence ID" value="TMQ90955.1"/>
    <property type="molecule type" value="Genomic_DNA"/>
</dbReference>
<dbReference type="PANTHER" id="PTHR48081:SF8">
    <property type="entry name" value="ALPHA_BETA HYDROLASE FOLD-3 DOMAIN-CONTAINING PROTEIN-RELATED"/>
    <property type="match status" value="1"/>
</dbReference>
<comment type="caution">
    <text evidence="4">The sequence shown here is derived from an EMBL/GenBank/DDBJ whole genome shotgun (WGS) entry which is preliminary data.</text>
</comment>
<evidence type="ECO:0000256" key="1">
    <source>
        <dbReference type="ARBA" id="ARBA00010515"/>
    </source>
</evidence>
<evidence type="ECO:0000313" key="4">
    <source>
        <dbReference type="EMBL" id="TMQ90955.1"/>
    </source>
</evidence>
<evidence type="ECO:0000259" key="3">
    <source>
        <dbReference type="Pfam" id="PF07859"/>
    </source>
</evidence>
<dbReference type="Gene3D" id="3.40.50.1820">
    <property type="entry name" value="alpha/beta hydrolase"/>
    <property type="match status" value="1"/>
</dbReference>
<accession>A0A5C4J2R7</accession>
<proteinExistence type="inferred from homology"/>
<dbReference type="PANTHER" id="PTHR48081">
    <property type="entry name" value="AB HYDROLASE SUPERFAMILY PROTEIN C4A8.06C"/>
    <property type="match status" value="1"/>
</dbReference>
<comment type="similarity">
    <text evidence="1">Belongs to the 'GDXG' lipolytic enzyme family.</text>
</comment>
<name>A0A5C4J2R7_9ACTN</name>
<dbReference type="Pfam" id="PF07859">
    <property type="entry name" value="Abhydrolase_3"/>
    <property type="match status" value="1"/>
</dbReference>
<organism evidence="4 5">
    <name type="scientific">Actinomadura soli</name>
    <dbReference type="NCBI Taxonomy" id="2508997"/>
    <lineage>
        <taxon>Bacteria</taxon>
        <taxon>Bacillati</taxon>
        <taxon>Actinomycetota</taxon>
        <taxon>Actinomycetes</taxon>
        <taxon>Streptosporangiales</taxon>
        <taxon>Thermomonosporaceae</taxon>
        <taxon>Actinomadura</taxon>
    </lineage>
</organism>
<dbReference type="OrthoDB" id="3209779at2"/>
<feature type="domain" description="Alpha/beta hydrolase fold-3" evidence="3">
    <location>
        <begin position="74"/>
        <end position="281"/>
    </location>
</feature>
<keyword evidence="5" id="KW-1185">Reference proteome</keyword>
<dbReference type="Proteomes" id="UP000309174">
    <property type="component" value="Unassembled WGS sequence"/>
</dbReference>